<keyword evidence="3" id="KW-1185">Reference proteome</keyword>
<gene>
    <name evidence="2" type="ORF">DPMN_020671</name>
</gene>
<comment type="caution">
    <text evidence="2">The sequence shown here is derived from an EMBL/GenBank/DDBJ whole genome shotgun (WGS) entry which is preliminary data.</text>
</comment>
<accession>A0A9D4NMX7</accession>
<dbReference type="AlphaFoldDB" id="A0A9D4NMX7"/>
<protein>
    <submittedName>
        <fullName evidence="2">Uncharacterized protein</fullName>
    </submittedName>
</protein>
<reference evidence="2" key="2">
    <citation type="submission" date="2020-11" db="EMBL/GenBank/DDBJ databases">
        <authorList>
            <person name="McCartney M.A."/>
            <person name="Auch B."/>
            <person name="Kono T."/>
            <person name="Mallez S."/>
            <person name="Becker A."/>
            <person name="Gohl D.M."/>
            <person name="Silverstein K.A.T."/>
            <person name="Koren S."/>
            <person name="Bechman K.B."/>
            <person name="Herman A."/>
            <person name="Abrahante J.E."/>
            <person name="Garbe J."/>
        </authorList>
    </citation>
    <scope>NUCLEOTIDE SEQUENCE</scope>
    <source>
        <strain evidence="2">Duluth1</strain>
        <tissue evidence="2">Whole animal</tissue>
    </source>
</reference>
<organism evidence="2 3">
    <name type="scientific">Dreissena polymorpha</name>
    <name type="common">Zebra mussel</name>
    <name type="synonym">Mytilus polymorpha</name>
    <dbReference type="NCBI Taxonomy" id="45954"/>
    <lineage>
        <taxon>Eukaryota</taxon>
        <taxon>Metazoa</taxon>
        <taxon>Spiralia</taxon>
        <taxon>Lophotrochozoa</taxon>
        <taxon>Mollusca</taxon>
        <taxon>Bivalvia</taxon>
        <taxon>Autobranchia</taxon>
        <taxon>Heteroconchia</taxon>
        <taxon>Euheterodonta</taxon>
        <taxon>Imparidentia</taxon>
        <taxon>Neoheterodontei</taxon>
        <taxon>Myida</taxon>
        <taxon>Dreissenoidea</taxon>
        <taxon>Dreissenidae</taxon>
        <taxon>Dreissena</taxon>
    </lineage>
</organism>
<evidence type="ECO:0000313" key="2">
    <source>
        <dbReference type="EMBL" id="KAH3896494.1"/>
    </source>
</evidence>
<sequence length="69" mass="7944">MLFNFRYQRKLDRDEVQEKHHVARSLIELQSESPEIHEIFTAVPLASESTSKPPNHSVESELLESPSTP</sequence>
<dbReference type="EMBL" id="JAIWYP010000001">
    <property type="protein sequence ID" value="KAH3896494.1"/>
    <property type="molecule type" value="Genomic_DNA"/>
</dbReference>
<feature type="region of interest" description="Disordered" evidence="1">
    <location>
        <begin position="45"/>
        <end position="69"/>
    </location>
</feature>
<dbReference type="Proteomes" id="UP000828390">
    <property type="component" value="Unassembled WGS sequence"/>
</dbReference>
<proteinExistence type="predicted"/>
<evidence type="ECO:0000256" key="1">
    <source>
        <dbReference type="SAM" id="MobiDB-lite"/>
    </source>
</evidence>
<name>A0A9D4NMX7_DREPO</name>
<evidence type="ECO:0000313" key="3">
    <source>
        <dbReference type="Proteomes" id="UP000828390"/>
    </source>
</evidence>
<reference evidence="2" key="1">
    <citation type="journal article" date="2019" name="bioRxiv">
        <title>The Genome of the Zebra Mussel, Dreissena polymorpha: A Resource for Invasive Species Research.</title>
        <authorList>
            <person name="McCartney M.A."/>
            <person name="Auch B."/>
            <person name="Kono T."/>
            <person name="Mallez S."/>
            <person name="Zhang Y."/>
            <person name="Obille A."/>
            <person name="Becker A."/>
            <person name="Abrahante J.E."/>
            <person name="Garbe J."/>
            <person name="Badalamenti J.P."/>
            <person name="Herman A."/>
            <person name="Mangelson H."/>
            <person name="Liachko I."/>
            <person name="Sullivan S."/>
            <person name="Sone E.D."/>
            <person name="Koren S."/>
            <person name="Silverstein K.A.T."/>
            <person name="Beckman K.B."/>
            <person name="Gohl D.M."/>
        </authorList>
    </citation>
    <scope>NUCLEOTIDE SEQUENCE</scope>
    <source>
        <strain evidence="2">Duluth1</strain>
        <tissue evidence="2">Whole animal</tissue>
    </source>
</reference>